<feature type="compositionally biased region" description="Basic and acidic residues" evidence="4">
    <location>
        <begin position="377"/>
        <end position="400"/>
    </location>
</feature>
<sequence length="400" mass="43567">MSEAMLKTAPLSTRPMLNRDEAAAYTREHYFARGGWLHTPDGPWHPAPIAPPPEGRVLQVDARKGPYRTVQQAVNAAVASGPRNARVWIAIAPGVYRGVAYLPADFPPVTIYGTGETPEKVRLELTLDARFTPQHYQAAVNAQGEFQPGDPAWEVYQHIAESGAAEIGTGASAVVRALCDDVQLANLSIVNTLLDSVDGASHQAVALRTDGDRVQLARLRLISRQDTLWLSSRSAPQGEASHISRVHVTDCYLEGDVDYVFGSASAVFERVHFHTVSSRGAGEAFVLAPSTLYNVPYGFLAQQCWFTSDRGFGKTLYAKLGRAWDHGARETGYQPGRTANGQALIRDSVTDAGFDSAAPWGAAATTERPFAPSRSGARNDPRGNRLVEYQNRQESREEPR</sequence>
<comment type="caution">
    <text evidence="7">The sequence shown here is derived from an EMBL/GenBank/DDBJ whole genome shotgun (WGS) entry which is preliminary data.</text>
</comment>
<dbReference type="OrthoDB" id="264773at2"/>
<dbReference type="Proteomes" id="UP000469927">
    <property type="component" value="Unassembled WGS sequence"/>
</dbReference>
<dbReference type="RefSeq" id="WP_083605357.1">
    <property type="nucleotide sequence ID" value="NZ_JADKNN010000035.1"/>
</dbReference>
<dbReference type="EMBL" id="MSAE01000001">
    <property type="protein sequence ID" value="PUX18377.1"/>
    <property type="molecule type" value="Genomic_DNA"/>
</dbReference>
<evidence type="ECO:0000313" key="8">
    <source>
        <dbReference type="Proteomes" id="UP000244378"/>
    </source>
</evidence>
<evidence type="ECO:0000256" key="1">
    <source>
        <dbReference type="ARBA" id="ARBA00008891"/>
    </source>
</evidence>
<dbReference type="AlphaFoldDB" id="A0A2T7B041"/>
<keyword evidence="2 7" id="KW-0378">Hydrolase</keyword>
<evidence type="ECO:0000256" key="3">
    <source>
        <dbReference type="ARBA" id="ARBA00023085"/>
    </source>
</evidence>
<reference evidence="7 8" key="1">
    <citation type="submission" date="2016-12" db="EMBL/GenBank/DDBJ databases">
        <title>Analysis of the Molecular Diversity Among Cronobacter Species Isolated from Filth Flies Using a Pan Genomic DNA Microarray.</title>
        <authorList>
            <person name="Pava-Ripoll M."/>
            <person name="Tall B."/>
            <person name="Farber J."/>
            <person name="Fanning S."/>
            <person name="Lehner A."/>
            <person name="Stephan R."/>
            <person name="Pagotto F."/>
            <person name="Iverson C."/>
            <person name="Ziobro G."/>
            <person name="Miller A."/>
            <person name="Pearson R."/>
            <person name="Yan Q."/>
            <person name="Kim M."/>
            <person name="Jeong S."/>
            <person name="Park J."/>
            <person name="Jun S."/>
            <person name="Choi H."/>
            <person name="Chung T."/>
            <person name="Yoo Y."/>
            <person name="Park E."/>
            <person name="Hwang S."/>
            <person name="Lee B."/>
            <person name="Sathyamoorthy V."/>
            <person name="Carter L."/>
            <person name="Mammel M."/>
            <person name="Jackson S."/>
            <person name="Kothary M."/>
            <person name="Patel I."/>
            <person name="Grim C."/>
            <person name="Gopinath G."/>
            <person name="Gangiredla J."/>
            <person name="Chase H."/>
        </authorList>
    </citation>
    <scope>NUCLEOTIDE SEQUENCE [LARGE SCALE GENOMIC DNA]</scope>
    <source>
        <strain evidence="7 8">MOD1-Md1s</strain>
    </source>
</reference>
<dbReference type="GO" id="GO:0030599">
    <property type="term" value="F:pectinesterase activity"/>
    <property type="evidence" value="ECO:0007669"/>
    <property type="project" value="InterPro"/>
</dbReference>
<organism evidence="7 8">
    <name type="scientific">Cronobacter muytjensii</name>
    <dbReference type="NCBI Taxonomy" id="413501"/>
    <lineage>
        <taxon>Bacteria</taxon>
        <taxon>Pseudomonadati</taxon>
        <taxon>Pseudomonadota</taxon>
        <taxon>Gammaproteobacteria</taxon>
        <taxon>Enterobacterales</taxon>
        <taxon>Enterobacteriaceae</taxon>
        <taxon>Cronobacter</taxon>
    </lineage>
</organism>
<dbReference type="PANTHER" id="PTHR31321:SF57">
    <property type="entry name" value="PECTINESTERASE 53-RELATED"/>
    <property type="match status" value="1"/>
</dbReference>
<protein>
    <submittedName>
        <fullName evidence="6 7">Acyl-CoA thioester hydrolase</fullName>
    </submittedName>
</protein>
<reference evidence="6 9" key="2">
    <citation type="submission" date="2019-08" db="EMBL/GenBank/DDBJ databases">
        <title>Prevalence, distribution, and phylogeny of type two toxin-antitoxin genes possessed by Cronobacter species where C. sakazakii homologs follow sequence type lineages.</title>
        <authorList>
            <person name="Finkelstein S."/>
            <person name="Negrete F."/>
            <person name="Jang H."/>
            <person name="Gopinath G.R."/>
            <person name="Tall B.D."/>
        </authorList>
    </citation>
    <scope>NUCLEOTIDE SEQUENCE [LARGE SCALE GENOMIC DNA]</scope>
    <source>
        <strain evidence="6 9">MOD1_GK1257</strain>
    </source>
</reference>
<proteinExistence type="inferred from homology"/>
<dbReference type="SUPFAM" id="SSF51126">
    <property type="entry name" value="Pectin lyase-like"/>
    <property type="match status" value="1"/>
</dbReference>
<dbReference type="InterPro" id="IPR000070">
    <property type="entry name" value="Pectinesterase_cat"/>
</dbReference>
<evidence type="ECO:0000313" key="6">
    <source>
        <dbReference type="EMBL" id="KAB0873867.1"/>
    </source>
</evidence>
<feature type="region of interest" description="Disordered" evidence="4">
    <location>
        <begin position="356"/>
        <end position="400"/>
    </location>
</feature>
<evidence type="ECO:0000256" key="4">
    <source>
        <dbReference type="SAM" id="MobiDB-lite"/>
    </source>
</evidence>
<dbReference type="PANTHER" id="PTHR31321">
    <property type="entry name" value="ACYL-COA THIOESTER HYDROLASE YBHC-RELATED"/>
    <property type="match status" value="1"/>
</dbReference>
<accession>A0A2T7B041</accession>
<comment type="similarity">
    <text evidence="1">Belongs to the pectinesterase family.</text>
</comment>
<dbReference type="NCBIfam" id="NF007822">
    <property type="entry name" value="PRK10531.1"/>
    <property type="match status" value="1"/>
</dbReference>
<dbReference type="GO" id="GO:0042545">
    <property type="term" value="P:cell wall modification"/>
    <property type="evidence" value="ECO:0007669"/>
    <property type="project" value="InterPro"/>
</dbReference>
<dbReference type="Proteomes" id="UP000244378">
    <property type="component" value="Unassembled WGS sequence"/>
</dbReference>
<evidence type="ECO:0000313" key="9">
    <source>
        <dbReference type="Proteomes" id="UP000469927"/>
    </source>
</evidence>
<dbReference type="InterPro" id="IPR012334">
    <property type="entry name" value="Pectin_lyas_fold"/>
</dbReference>
<name>A0A2T7B041_9ENTR</name>
<keyword evidence="3" id="KW-0063">Aspartyl esterase</keyword>
<dbReference type="Gene3D" id="2.160.20.10">
    <property type="entry name" value="Single-stranded right-handed beta-helix, Pectin lyase-like"/>
    <property type="match status" value="1"/>
</dbReference>
<dbReference type="EMBL" id="WAGD01000068">
    <property type="protein sequence ID" value="KAB0873867.1"/>
    <property type="molecule type" value="Genomic_DNA"/>
</dbReference>
<dbReference type="InterPro" id="IPR011050">
    <property type="entry name" value="Pectin_lyase_fold/virulence"/>
</dbReference>
<gene>
    <name evidence="7" type="ORF">AUN14_00160</name>
    <name evidence="6" type="ORF">FZI19_18405</name>
</gene>
<evidence type="ECO:0000313" key="7">
    <source>
        <dbReference type="EMBL" id="PUX18377.1"/>
    </source>
</evidence>
<keyword evidence="9" id="KW-1185">Reference proteome</keyword>
<evidence type="ECO:0000259" key="5">
    <source>
        <dbReference type="Pfam" id="PF01095"/>
    </source>
</evidence>
<evidence type="ECO:0000256" key="2">
    <source>
        <dbReference type="ARBA" id="ARBA00022801"/>
    </source>
</evidence>
<dbReference type="GO" id="GO:0009279">
    <property type="term" value="C:cell outer membrane"/>
    <property type="evidence" value="ECO:0007669"/>
    <property type="project" value="TreeGrafter"/>
</dbReference>
<feature type="domain" description="Pectinesterase catalytic" evidence="5">
    <location>
        <begin position="169"/>
        <end position="326"/>
    </location>
</feature>
<dbReference type="Pfam" id="PF01095">
    <property type="entry name" value="Pectinesterase"/>
    <property type="match status" value="1"/>
</dbReference>